<dbReference type="RefSeq" id="WP_052900734.1">
    <property type="nucleotide sequence ID" value="NZ_JRXE01000023.1"/>
</dbReference>
<evidence type="ECO:0000313" key="3">
    <source>
        <dbReference type="EMBL" id="KOC90545.1"/>
    </source>
</evidence>
<keyword evidence="5" id="KW-1185">Reference proteome</keyword>
<dbReference type="InterPro" id="IPR046244">
    <property type="entry name" value="DUF6277"/>
</dbReference>
<dbReference type="EMBL" id="JRXE01000023">
    <property type="protein sequence ID" value="KOC88575.1"/>
    <property type="molecule type" value="Genomic_DNA"/>
</dbReference>
<evidence type="ECO:0000313" key="5">
    <source>
        <dbReference type="Proteomes" id="UP000037088"/>
    </source>
</evidence>
<sequence length="116" mass="12625">MLDPNKLLAMLTDLNSMAQSTQSSLSQNFMSGVTGMNLNGSAEMEKMMSMMSDINQKATANMSGIMQEFQQKADMQQPSAQPATEGSNDEKQADPAAPQMSFPQGAMDFFSSLQRK</sequence>
<evidence type="ECO:0000313" key="4">
    <source>
        <dbReference type="Proteomes" id="UP000036851"/>
    </source>
</evidence>
<name>A0A0L7T5C1_9GAMM</name>
<comment type="caution">
    <text evidence="3">The sequence shown here is derived from an EMBL/GenBank/DDBJ whole genome shotgun (WGS) entry which is preliminary data.</text>
</comment>
<proteinExistence type="predicted"/>
<dbReference type="PATRIC" id="fig|1560201.3.peg.3421"/>
<dbReference type="Proteomes" id="UP000036851">
    <property type="component" value="Unassembled WGS sequence"/>
</dbReference>
<dbReference type="Pfam" id="PF19793">
    <property type="entry name" value="DUF6277"/>
    <property type="match status" value="1"/>
</dbReference>
<protein>
    <submittedName>
        <fullName evidence="3">Uncharacterized protein</fullName>
    </submittedName>
</protein>
<dbReference type="Proteomes" id="UP000037088">
    <property type="component" value="Unassembled WGS sequence"/>
</dbReference>
<dbReference type="AlphaFoldDB" id="A0A0L7T5C1"/>
<evidence type="ECO:0000313" key="2">
    <source>
        <dbReference type="EMBL" id="KOC88575.1"/>
    </source>
</evidence>
<feature type="region of interest" description="Disordered" evidence="1">
    <location>
        <begin position="67"/>
        <end position="116"/>
    </location>
</feature>
<organism evidence="3 4">
    <name type="scientific">Winslowiella iniecta</name>
    <dbReference type="NCBI Taxonomy" id="1560201"/>
    <lineage>
        <taxon>Bacteria</taxon>
        <taxon>Pseudomonadati</taxon>
        <taxon>Pseudomonadota</taxon>
        <taxon>Gammaproteobacteria</taxon>
        <taxon>Enterobacterales</taxon>
        <taxon>Erwiniaceae</taxon>
        <taxon>Winslowiella</taxon>
    </lineage>
</organism>
<dbReference type="EMBL" id="JRXF01000029">
    <property type="protein sequence ID" value="KOC90545.1"/>
    <property type="molecule type" value="Genomic_DNA"/>
</dbReference>
<reference evidence="4 5" key="1">
    <citation type="journal article" date="2015" name="Int. J. Syst. Evol. Microbiol.">
        <title>Erwinia iniecta sp. nov., isolated from Russian wheat aphids (Diuraphis noxia).</title>
        <authorList>
            <person name="Campillo T."/>
            <person name="Luna E."/>
            <person name="Portier P."/>
            <person name="Fischer-Le Saux M."/>
            <person name="Lapitan N."/>
            <person name="Tisserat N.A."/>
            <person name="Leach J.E."/>
        </authorList>
    </citation>
    <scope>NUCLEOTIDE SEQUENCE [LARGE SCALE GENOMIC DNA]</scope>
    <source>
        <strain evidence="2 5">B120</strain>
        <strain evidence="3 4">B149</strain>
    </source>
</reference>
<gene>
    <name evidence="2" type="ORF">NG42_16150</name>
    <name evidence="3" type="ORF">NG43_16840</name>
</gene>
<feature type="compositionally biased region" description="Polar residues" evidence="1">
    <location>
        <begin position="67"/>
        <end position="86"/>
    </location>
</feature>
<accession>A0A0L7T5C1</accession>
<evidence type="ECO:0000256" key="1">
    <source>
        <dbReference type="SAM" id="MobiDB-lite"/>
    </source>
</evidence>